<feature type="region of interest" description="Disordered" evidence="1">
    <location>
        <begin position="37"/>
        <end position="56"/>
    </location>
</feature>
<sequence length="161" mass="18152">MPRPVPSVESAAPIIEVWSRLPRLAHLVFTATPGPRSRTGWAGHGEARIESSHDPDGVRLHEHGLFTPQTTGTPVAFRNVYRWVNHSDRLSLWHERFGRDAAVWLFDLTATDTDELATVEAHLCGADRYDARLSLTTEGFELHWSITGPSKDETLVYRYHA</sequence>
<comment type="caution">
    <text evidence="3">The sequence shown here is derived from an EMBL/GenBank/DDBJ whole genome shotgun (WGS) entry which is preliminary data.</text>
</comment>
<proteinExistence type="predicted"/>
<name>A0ABV2B273_9GAMM</name>
<protein>
    <recommendedName>
        <fullName evidence="2">DUF6314 domain-containing protein</fullName>
    </recommendedName>
</protein>
<dbReference type="InterPro" id="IPR045632">
    <property type="entry name" value="DUF6314"/>
</dbReference>
<dbReference type="Pfam" id="PF19834">
    <property type="entry name" value="DUF6314"/>
    <property type="match status" value="1"/>
</dbReference>
<dbReference type="Proteomes" id="UP001460888">
    <property type="component" value="Unassembled WGS sequence"/>
</dbReference>
<accession>A0ABV2B273</accession>
<dbReference type="EMBL" id="APND01000003">
    <property type="protein sequence ID" value="MES1929987.1"/>
    <property type="molecule type" value="Genomic_DNA"/>
</dbReference>
<gene>
    <name evidence="3" type="ORF">SADO_12054</name>
</gene>
<evidence type="ECO:0000313" key="3">
    <source>
        <dbReference type="EMBL" id="MES1929987.1"/>
    </source>
</evidence>
<feature type="domain" description="DUF6314" evidence="2">
    <location>
        <begin position="44"/>
        <end position="160"/>
    </location>
</feature>
<feature type="compositionally biased region" description="Basic and acidic residues" evidence="1">
    <location>
        <begin position="45"/>
        <end position="56"/>
    </location>
</feature>
<keyword evidence="4" id="KW-1185">Reference proteome</keyword>
<evidence type="ECO:0000313" key="4">
    <source>
        <dbReference type="Proteomes" id="UP001460888"/>
    </source>
</evidence>
<evidence type="ECO:0000259" key="2">
    <source>
        <dbReference type="Pfam" id="PF19834"/>
    </source>
</evidence>
<organism evidence="3 4">
    <name type="scientific">Salinisphaera dokdonensis CL-ES53</name>
    <dbReference type="NCBI Taxonomy" id="1304272"/>
    <lineage>
        <taxon>Bacteria</taxon>
        <taxon>Pseudomonadati</taxon>
        <taxon>Pseudomonadota</taxon>
        <taxon>Gammaproteobacteria</taxon>
        <taxon>Salinisphaerales</taxon>
        <taxon>Salinisphaeraceae</taxon>
        <taxon>Salinisphaera</taxon>
    </lineage>
</organism>
<dbReference type="RefSeq" id="WP_353111741.1">
    <property type="nucleotide sequence ID" value="NZ_APND01000003.1"/>
</dbReference>
<reference evidence="3 4" key="1">
    <citation type="submission" date="2013-03" db="EMBL/GenBank/DDBJ databases">
        <title>Salinisphaera dokdonensis CL-ES53 Genome Sequencing.</title>
        <authorList>
            <person name="Li C."/>
            <person name="Lai Q."/>
            <person name="Shao Z."/>
        </authorList>
    </citation>
    <scope>NUCLEOTIDE SEQUENCE [LARGE SCALE GENOMIC DNA]</scope>
    <source>
        <strain evidence="3 4">CL-ES53</strain>
    </source>
</reference>
<evidence type="ECO:0000256" key="1">
    <source>
        <dbReference type="SAM" id="MobiDB-lite"/>
    </source>
</evidence>